<evidence type="ECO:0000259" key="2">
    <source>
        <dbReference type="Pfam" id="PF00501"/>
    </source>
</evidence>
<gene>
    <name evidence="3" type="primary">novH</name>
    <name evidence="3" type="ORF">SNEC2469_LOCUS32301</name>
</gene>
<reference evidence="3" key="1">
    <citation type="submission" date="2021-02" db="EMBL/GenBank/DDBJ databases">
        <authorList>
            <person name="Dougan E. K."/>
            <person name="Rhodes N."/>
            <person name="Thang M."/>
            <person name="Chan C."/>
        </authorList>
    </citation>
    <scope>NUCLEOTIDE SEQUENCE</scope>
</reference>
<proteinExistence type="predicted"/>
<keyword evidence="1" id="KW-0812">Transmembrane</keyword>
<feature type="transmembrane region" description="Helical" evidence="1">
    <location>
        <begin position="31"/>
        <end position="53"/>
    </location>
</feature>
<sequence>MSRSTPWHTGLVLLSSSCAFGADGLLNHREFVVMLVCLCMIGLFGIVLDGYLLQRDMAKANNTSLGHGIPVQDLDVEEYNQLYDEKAFIYDKSRNRWDKGWFNNCWKFWCWLNSASSEQEDMAPTPEELALTTDIDGYSCMPGVETNLGELLTTAALEKPDGVCLETQDGCYTFMQVAQMADAIRKVLRKALLALDLPTESDSEAPDAHKRRADEHIVTIVLPRGVQSIASVHAVMLEKCAYNAFDICEPVEKLRTWIEVAQPPVMISSDASLRHLGIMDVAAALGEFPRMVLDVDRALQKAVGNSFPHPPCHSPKDHDRLAYLIFTSGSTGKPKAVMIRHKSALNVVRIWGRQVGLHDRDRFAQVASMSWDVHVIEVYATMAARATSVTCPDMVKMGPDMQAWLKERHITGMSVVPSHLRTMAGGGADVSRMLNGLPHLRILDVGGEALAADVVETWAPGRQLFNSYGPSEISVVCTGGYVKTGDVITIGAQLPTYQCYILDPETMEVKAEGERGVLFVGGIGLARGYLEEEEKTKLKFIELPGIGRVYNTGDLASRGAAGRIHYHGRVDWQVKVRGIRIELEALEQAITELPNVKHCEARVLDQRLVLLASGAAELSEAELKATAAALGRGYVLSQVPREAVSAEAEVPS</sequence>
<dbReference type="PROSITE" id="PS00455">
    <property type="entry name" value="AMP_BINDING"/>
    <property type="match status" value="1"/>
</dbReference>
<keyword evidence="1" id="KW-0472">Membrane</keyword>
<dbReference type="GO" id="GO:0005737">
    <property type="term" value="C:cytoplasm"/>
    <property type="evidence" value="ECO:0007669"/>
    <property type="project" value="TreeGrafter"/>
</dbReference>
<organism evidence="3 4">
    <name type="scientific">Symbiodinium necroappetens</name>
    <dbReference type="NCBI Taxonomy" id="1628268"/>
    <lineage>
        <taxon>Eukaryota</taxon>
        <taxon>Sar</taxon>
        <taxon>Alveolata</taxon>
        <taxon>Dinophyceae</taxon>
        <taxon>Suessiales</taxon>
        <taxon>Symbiodiniaceae</taxon>
        <taxon>Symbiodinium</taxon>
    </lineage>
</organism>
<dbReference type="GO" id="GO:0043041">
    <property type="term" value="P:amino acid activation for nonribosomal peptide biosynthetic process"/>
    <property type="evidence" value="ECO:0007669"/>
    <property type="project" value="TreeGrafter"/>
</dbReference>
<dbReference type="GO" id="GO:0044550">
    <property type="term" value="P:secondary metabolite biosynthetic process"/>
    <property type="evidence" value="ECO:0007669"/>
    <property type="project" value="TreeGrafter"/>
</dbReference>
<dbReference type="OrthoDB" id="442565at2759"/>
<dbReference type="InterPro" id="IPR000873">
    <property type="entry name" value="AMP-dep_synth/lig_dom"/>
</dbReference>
<evidence type="ECO:0000313" key="4">
    <source>
        <dbReference type="Proteomes" id="UP000601435"/>
    </source>
</evidence>
<keyword evidence="1" id="KW-1133">Transmembrane helix</keyword>
<dbReference type="Pfam" id="PF00501">
    <property type="entry name" value="AMP-binding"/>
    <property type="match status" value="1"/>
</dbReference>
<dbReference type="PANTHER" id="PTHR45527">
    <property type="entry name" value="NONRIBOSOMAL PEPTIDE SYNTHETASE"/>
    <property type="match status" value="1"/>
</dbReference>
<dbReference type="PROSITE" id="PS51257">
    <property type="entry name" value="PROKAR_LIPOPROTEIN"/>
    <property type="match status" value="1"/>
</dbReference>
<dbReference type="Gene3D" id="3.40.50.12780">
    <property type="entry name" value="N-terminal domain of ligase-like"/>
    <property type="match status" value="1"/>
</dbReference>
<dbReference type="PANTHER" id="PTHR45527:SF1">
    <property type="entry name" value="FATTY ACID SYNTHASE"/>
    <property type="match status" value="1"/>
</dbReference>
<dbReference type="AlphaFoldDB" id="A0A813BUT4"/>
<name>A0A813BUT4_9DINO</name>
<dbReference type="InterPro" id="IPR020845">
    <property type="entry name" value="AMP-binding_CS"/>
</dbReference>
<keyword evidence="4" id="KW-1185">Reference proteome</keyword>
<feature type="domain" description="AMP-dependent synthetase/ligase" evidence="2">
    <location>
        <begin position="216"/>
        <end position="530"/>
    </location>
</feature>
<dbReference type="SUPFAM" id="SSF56801">
    <property type="entry name" value="Acetyl-CoA synthetase-like"/>
    <property type="match status" value="1"/>
</dbReference>
<dbReference type="InterPro" id="IPR045851">
    <property type="entry name" value="AMP-bd_C_sf"/>
</dbReference>
<evidence type="ECO:0000313" key="3">
    <source>
        <dbReference type="EMBL" id="CAE7929723.1"/>
    </source>
</evidence>
<dbReference type="Proteomes" id="UP000601435">
    <property type="component" value="Unassembled WGS sequence"/>
</dbReference>
<dbReference type="EMBL" id="CAJNJA010081286">
    <property type="protein sequence ID" value="CAE7929723.1"/>
    <property type="molecule type" value="Genomic_DNA"/>
</dbReference>
<dbReference type="Gene3D" id="3.30.300.30">
    <property type="match status" value="1"/>
</dbReference>
<evidence type="ECO:0000256" key="1">
    <source>
        <dbReference type="SAM" id="Phobius"/>
    </source>
</evidence>
<comment type="caution">
    <text evidence="3">The sequence shown here is derived from an EMBL/GenBank/DDBJ whole genome shotgun (WGS) entry which is preliminary data.</text>
</comment>
<protein>
    <submittedName>
        <fullName evidence="3">NovH protein</fullName>
    </submittedName>
</protein>
<dbReference type="InterPro" id="IPR042099">
    <property type="entry name" value="ANL_N_sf"/>
</dbReference>
<accession>A0A813BUT4</accession>
<dbReference type="GO" id="GO:0031177">
    <property type="term" value="F:phosphopantetheine binding"/>
    <property type="evidence" value="ECO:0007669"/>
    <property type="project" value="TreeGrafter"/>
</dbReference>